<feature type="domain" description="JmjC" evidence="2">
    <location>
        <begin position="303"/>
        <end position="485"/>
    </location>
</feature>
<feature type="chain" id="PRO_5015319659" evidence="1">
    <location>
        <begin position="33"/>
        <end position="504"/>
    </location>
</feature>
<dbReference type="InParanoid" id="A0A2R5GV75"/>
<dbReference type="PROSITE" id="PS51184">
    <property type="entry name" value="JMJC"/>
    <property type="match status" value="1"/>
</dbReference>
<dbReference type="PANTHER" id="PTHR12461:SF83">
    <property type="entry name" value="JMJC DOMAIN-CONTAINING PROTEIN"/>
    <property type="match status" value="1"/>
</dbReference>
<dbReference type="SUPFAM" id="SSF51197">
    <property type="entry name" value="Clavaminate synthase-like"/>
    <property type="match status" value="1"/>
</dbReference>
<keyword evidence="3" id="KW-0489">Methyltransferase</keyword>
<evidence type="ECO:0000313" key="3">
    <source>
        <dbReference type="EMBL" id="GBG34465.1"/>
    </source>
</evidence>
<keyword evidence="3" id="KW-0808">Transferase</keyword>
<dbReference type="Pfam" id="PF13621">
    <property type="entry name" value="Cupin_8"/>
    <property type="match status" value="1"/>
</dbReference>
<evidence type="ECO:0000256" key="1">
    <source>
        <dbReference type="SAM" id="SignalP"/>
    </source>
</evidence>
<protein>
    <submittedName>
        <fullName evidence="3">Lysine-specific demethylase 8</fullName>
    </submittedName>
</protein>
<accession>A0A2R5GV75</accession>
<evidence type="ECO:0000259" key="2">
    <source>
        <dbReference type="PROSITE" id="PS51184"/>
    </source>
</evidence>
<dbReference type="PANTHER" id="PTHR12461">
    <property type="entry name" value="HYPOXIA-INDUCIBLE FACTOR 1 ALPHA INHIBITOR-RELATED"/>
    <property type="match status" value="1"/>
</dbReference>
<dbReference type="Proteomes" id="UP000241890">
    <property type="component" value="Unassembled WGS sequence"/>
</dbReference>
<comment type="caution">
    <text evidence="3">The sequence shown here is derived from an EMBL/GenBank/DDBJ whole genome shotgun (WGS) entry which is preliminary data.</text>
</comment>
<keyword evidence="1" id="KW-0732">Signal</keyword>
<dbReference type="OrthoDB" id="415358at2759"/>
<dbReference type="EMBL" id="BEYU01000196">
    <property type="protein sequence ID" value="GBG34465.1"/>
    <property type="molecule type" value="Genomic_DNA"/>
</dbReference>
<reference evidence="3 4" key="1">
    <citation type="submission" date="2017-12" db="EMBL/GenBank/DDBJ databases">
        <title>Sequencing, de novo assembly and annotation of complete genome of a new Thraustochytrid species, strain FCC1311.</title>
        <authorList>
            <person name="Sedici K."/>
            <person name="Godart F."/>
            <person name="Aiese Cigliano R."/>
            <person name="Sanseverino W."/>
            <person name="Barakat M."/>
            <person name="Ortet P."/>
            <person name="Marechal E."/>
            <person name="Cagnac O."/>
            <person name="Amato A."/>
        </authorList>
    </citation>
    <scope>NUCLEOTIDE SEQUENCE [LARGE SCALE GENOMIC DNA]</scope>
</reference>
<dbReference type="GO" id="GO:0032259">
    <property type="term" value="P:methylation"/>
    <property type="evidence" value="ECO:0007669"/>
    <property type="project" value="UniProtKB-KW"/>
</dbReference>
<evidence type="ECO:0000313" key="4">
    <source>
        <dbReference type="Proteomes" id="UP000241890"/>
    </source>
</evidence>
<dbReference type="InterPro" id="IPR014710">
    <property type="entry name" value="RmlC-like_jellyroll"/>
</dbReference>
<gene>
    <name evidence="3" type="ORF">FCC1311_106892</name>
</gene>
<dbReference type="AlphaFoldDB" id="A0A2R5GV75"/>
<dbReference type="InterPro" id="IPR041667">
    <property type="entry name" value="Cupin_8"/>
</dbReference>
<sequence>MPRAPARARALGTALALALATWLLPLAGGAAAWEAALGRDLREKHIVLVACARDARLRQDLVRAFADDAEVISIVSCADCWQHSGTVRFFARAEPDAHCLLEPNAAAEVFGGSAVTVPRADATISCAASVDETLAFINEHAGLARQRNGSLNAIGELALDLHDALETPLQCSEAKAEALSVDDLLHDFVLKQRPIVVRGGASKFLELHGRPMQWRPWEDSDSWDDEVDVKVVPRESPGHGWGRFECTEPLKDWNESQGPIVPDHVKKRLLDASRVLTRPANAVMRLGDFVSKLMTPSASVVEYIEYQHLVKARRPEVAPALAARMPQLRATNMWLSAGNTTSCAHMDAFENFLFQIEGIKRFTILAPGTMEEGYLREAIFEYNETSGTASRTRLMPSTSIVNTAADDPNAVRAHPAALHCEVRAGDMIYLPAHFWHQVDSPASFHSPSESNAKEMQPHNHSFNFALNFWFEPIFSKQFPCTSCQVAPRHGILSSIMAANEQEVA</sequence>
<dbReference type="GO" id="GO:0008168">
    <property type="term" value="F:methyltransferase activity"/>
    <property type="evidence" value="ECO:0007669"/>
    <property type="project" value="UniProtKB-KW"/>
</dbReference>
<organism evidence="3 4">
    <name type="scientific">Hondaea fermentalgiana</name>
    <dbReference type="NCBI Taxonomy" id="2315210"/>
    <lineage>
        <taxon>Eukaryota</taxon>
        <taxon>Sar</taxon>
        <taxon>Stramenopiles</taxon>
        <taxon>Bigyra</taxon>
        <taxon>Labyrinthulomycetes</taxon>
        <taxon>Thraustochytrida</taxon>
        <taxon>Thraustochytriidae</taxon>
        <taxon>Hondaea</taxon>
    </lineage>
</organism>
<name>A0A2R5GV75_9STRA</name>
<dbReference type="InterPro" id="IPR003347">
    <property type="entry name" value="JmjC_dom"/>
</dbReference>
<proteinExistence type="predicted"/>
<feature type="signal peptide" evidence="1">
    <location>
        <begin position="1"/>
        <end position="32"/>
    </location>
</feature>
<keyword evidence="4" id="KW-1185">Reference proteome</keyword>
<dbReference type="Gene3D" id="2.60.120.10">
    <property type="entry name" value="Jelly Rolls"/>
    <property type="match status" value="1"/>
</dbReference>